<accession>A0A9Q6LMW8</accession>
<dbReference type="GO" id="GO:0102130">
    <property type="term" value="F:malonyl-CoA methyltransferase activity"/>
    <property type="evidence" value="ECO:0007669"/>
    <property type="project" value="UniProtKB-EC"/>
</dbReference>
<feature type="domain" description="Methyltransferase" evidence="3">
    <location>
        <begin position="40"/>
        <end position="127"/>
    </location>
</feature>
<evidence type="ECO:0000259" key="3">
    <source>
        <dbReference type="Pfam" id="PF13649"/>
    </source>
</evidence>
<dbReference type="Proteomes" id="UP000422232">
    <property type="component" value="Plasmid unnamed2"/>
</dbReference>
<evidence type="ECO:0000256" key="1">
    <source>
        <dbReference type="ARBA" id="ARBA00022603"/>
    </source>
</evidence>
<sequence>MNFNDKASMYDQIATSQNEAADALYKDIKNFCSLKPTSNILDLGCGTGYITRKLADDFDFVTGIDTSEKMLEQAADNGGNIEYVLRDASKLNETCEYDLITANSLTYYITDLESAFNSYYLALKPKGYLALQSQTEVTPQFWGAFQALRENKESQQFIESYKFPANMQSQHTLAHYLKEARFSILLEKTIHFKTLCNIETSLAIFMSGTATPLLNQKAYSLALTDRYIEIFWDTIQKEFTKQAVDGQILLDIPRAFLIVQK</sequence>
<dbReference type="PANTHER" id="PTHR43861:SF1">
    <property type="entry name" value="TRANS-ACONITATE 2-METHYLTRANSFERASE"/>
    <property type="match status" value="1"/>
</dbReference>
<keyword evidence="1 4" id="KW-0489">Methyltransferase</keyword>
<dbReference type="AlphaFoldDB" id="A0A9Q6LMW8"/>
<dbReference type="EC" id="2.1.1.197" evidence="4"/>
<evidence type="ECO:0000256" key="2">
    <source>
        <dbReference type="ARBA" id="ARBA00022679"/>
    </source>
</evidence>
<organism evidence="4 5">
    <name type="scientific">Piscirickettsia salmonis</name>
    <dbReference type="NCBI Taxonomy" id="1238"/>
    <lineage>
        <taxon>Bacteria</taxon>
        <taxon>Pseudomonadati</taxon>
        <taxon>Pseudomonadota</taxon>
        <taxon>Gammaproteobacteria</taxon>
        <taxon>Thiotrichales</taxon>
        <taxon>Piscirickettsiaceae</taxon>
        <taxon>Piscirickettsia</taxon>
    </lineage>
</organism>
<dbReference type="RefSeq" id="WP_016211077.1">
    <property type="nucleotide sequence ID" value="NZ_CP012417.1"/>
</dbReference>
<dbReference type="GO" id="GO:0032259">
    <property type="term" value="P:methylation"/>
    <property type="evidence" value="ECO:0007669"/>
    <property type="project" value="UniProtKB-KW"/>
</dbReference>
<keyword evidence="4" id="KW-0614">Plasmid</keyword>
<evidence type="ECO:0000313" key="5">
    <source>
        <dbReference type="Proteomes" id="UP000422232"/>
    </source>
</evidence>
<dbReference type="InterPro" id="IPR041698">
    <property type="entry name" value="Methyltransf_25"/>
</dbReference>
<dbReference type="PANTHER" id="PTHR43861">
    <property type="entry name" value="TRANS-ACONITATE 2-METHYLTRANSFERASE-RELATED"/>
    <property type="match status" value="1"/>
</dbReference>
<protein>
    <submittedName>
        <fullName evidence="4">Malonyl-CoA O-methyltransferase BioC</fullName>
        <ecNumber evidence="4">2.1.1.197</ecNumber>
    </submittedName>
</protein>
<evidence type="ECO:0000313" key="4">
    <source>
        <dbReference type="EMBL" id="QGO07732.1"/>
    </source>
</evidence>
<keyword evidence="5" id="KW-1185">Reference proteome</keyword>
<gene>
    <name evidence="4" type="primary">bioC_1</name>
    <name evidence="4" type="ORF">Psal009_03691</name>
</gene>
<dbReference type="Gene3D" id="3.40.50.150">
    <property type="entry name" value="Vaccinia Virus protein VP39"/>
    <property type="match status" value="1"/>
</dbReference>
<dbReference type="CDD" id="cd02440">
    <property type="entry name" value="AdoMet_MTases"/>
    <property type="match status" value="1"/>
</dbReference>
<reference evidence="4 5" key="1">
    <citation type="submission" date="2019-04" db="EMBL/GenBank/DDBJ databases">
        <title>Complete genome sequencing of Piscirickettsia salmonis strain Psal-009.</title>
        <authorList>
            <person name="Schober I."/>
            <person name="Bunk B."/>
            <person name="Sproer C."/>
            <person name="Carril G.P."/>
            <person name="Riedel T."/>
            <person name="Flores-Herrera P.A."/>
            <person name="Nourdin-Galindo G."/>
            <person name="Marshall S.H."/>
            <person name="Overmann J."/>
        </authorList>
    </citation>
    <scope>NUCLEOTIDE SEQUENCE [LARGE SCALE GENOMIC DNA]</scope>
    <source>
        <strain evidence="4 5">Psal-009</strain>
        <plasmid evidence="4 5">unnamed2</plasmid>
    </source>
</reference>
<name>A0A9Q6LMW8_PISSA</name>
<dbReference type="SUPFAM" id="SSF53335">
    <property type="entry name" value="S-adenosyl-L-methionine-dependent methyltransferases"/>
    <property type="match status" value="1"/>
</dbReference>
<keyword evidence="2 4" id="KW-0808">Transferase</keyword>
<proteinExistence type="predicted"/>
<dbReference type="InterPro" id="IPR029063">
    <property type="entry name" value="SAM-dependent_MTases_sf"/>
</dbReference>
<dbReference type="Pfam" id="PF13649">
    <property type="entry name" value="Methyltransf_25"/>
    <property type="match status" value="1"/>
</dbReference>
<dbReference type="EMBL" id="CP038910">
    <property type="protein sequence ID" value="QGO07732.1"/>
    <property type="molecule type" value="Genomic_DNA"/>
</dbReference>
<geneLocation type="plasmid" evidence="4 5">
    <name>unnamed2</name>
</geneLocation>